<sequence>MSSNELQEGQVASVRLRIRMEGDWTEQVGRYDIQGDIFTASLVDTHYTGLIRLYGEDVAKGIELIRDASYHVRVDVIERALDVKHKYAVLFVTAVFDQMTPFRMITENEYLLFEPSFFRNGWFYLDTLVWNREQLAFLVDELDEICTVTIEQIISGAEFSTLPNPLAWSELLTALTDRQMEVLSLALERGYYDQPSKVSLEELGDEMDLHKSTVGEHINRASRTLAEFIVENYHSTARTNH</sequence>
<dbReference type="AlphaFoldDB" id="A0A3N6MTX6"/>
<evidence type="ECO:0000313" key="5">
    <source>
        <dbReference type="Proteomes" id="UP000281431"/>
    </source>
</evidence>
<accession>A0A3N6MTX6</accession>
<name>A0A3N6MTX6_NATCH</name>
<dbReference type="Pfam" id="PF04967">
    <property type="entry name" value="HTH_10"/>
    <property type="match status" value="1"/>
</dbReference>
<dbReference type="InterPro" id="IPR013324">
    <property type="entry name" value="RNA_pol_sigma_r3/r4-like"/>
</dbReference>
<dbReference type="PANTHER" id="PTHR34236:SF1">
    <property type="entry name" value="DIMETHYL SULFOXIDE REDUCTASE TRANSCRIPTIONAL ACTIVATOR"/>
    <property type="match status" value="1"/>
</dbReference>
<reference evidence="4 5" key="1">
    <citation type="submission" date="2018-10" db="EMBL/GenBank/DDBJ databases">
        <title>Natrarchaeobius chitinivorans gen. nov., sp. nov., and Natrarchaeobius haloalkaliphilus sp. nov., alkaliphilic, chitin-utilizing haloarchaea from hypersaline alkaline lakes.</title>
        <authorList>
            <person name="Sorokin D.Y."/>
            <person name="Elcheninov A.G."/>
            <person name="Kostrikina N.A."/>
            <person name="Bale N.J."/>
            <person name="Sinninghe Damste J.S."/>
            <person name="Khijniak T.V."/>
            <person name="Kublanov I.V."/>
            <person name="Toshchakov S.V."/>
        </authorList>
    </citation>
    <scope>NUCLEOTIDE SEQUENCE [LARGE SCALE GENOMIC DNA]</scope>
    <source>
        <strain evidence="4 5">AArcht7</strain>
    </source>
</reference>
<evidence type="ECO:0000259" key="3">
    <source>
        <dbReference type="Pfam" id="PF04967"/>
    </source>
</evidence>
<keyword evidence="2" id="KW-0804">Transcription</keyword>
<organism evidence="4 5">
    <name type="scientific">Natrarchaeobius chitinivorans</name>
    <dbReference type="NCBI Taxonomy" id="1679083"/>
    <lineage>
        <taxon>Archaea</taxon>
        <taxon>Methanobacteriati</taxon>
        <taxon>Methanobacteriota</taxon>
        <taxon>Stenosarchaea group</taxon>
        <taxon>Halobacteria</taxon>
        <taxon>Halobacteriales</taxon>
        <taxon>Natrialbaceae</taxon>
        <taxon>Natrarchaeobius</taxon>
    </lineage>
</organism>
<feature type="domain" description="HTH bat-type" evidence="3">
    <location>
        <begin position="175"/>
        <end position="226"/>
    </location>
</feature>
<dbReference type="InterPro" id="IPR007050">
    <property type="entry name" value="HTH_bacterioopsin"/>
</dbReference>
<gene>
    <name evidence="4" type="ORF">EA472_07965</name>
</gene>
<dbReference type="SUPFAM" id="SSF88659">
    <property type="entry name" value="Sigma3 and sigma4 domains of RNA polymerase sigma factors"/>
    <property type="match status" value="1"/>
</dbReference>
<evidence type="ECO:0000256" key="2">
    <source>
        <dbReference type="ARBA" id="ARBA00023163"/>
    </source>
</evidence>
<dbReference type="OrthoDB" id="27447at2157"/>
<keyword evidence="1" id="KW-0805">Transcription regulation</keyword>
<keyword evidence="5" id="KW-1185">Reference proteome</keyword>
<evidence type="ECO:0000256" key="1">
    <source>
        <dbReference type="ARBA" id="ARBA00023015"/>
    </source>
</evidence>
<comment type="caution">
    <text evidence="4">The sequence shown here is derived from an EMBL/GenBank/DDBJ whole genome shotgun (WGS) entry which is preliminary data.</text>
</comment>
<dbReference type="Gene3D" id="1.10.10.10">
    <property type="entry name" value="Winged helix-like DNA-binding domain superfamily/Winged helix DNA-binding domain"/>
    <property type="match status" value="1"/>
</dbReference>
<evidence type="ECO:0000313" key="4">
    <source>
        <dbReference type="EMBL" id="RQH01371.1"/>
    </source>
</evidence>
<dbReference type="InterPro" id="IPR036388">
    <property type="entry name" value="WH-like_DNA-bd_sf"/>
</dbReference>
<protein>
    <recommendedName>
        <fullName evidence="3">HTH bat-type domain-containing protein</fullName>
    </recommendedName>
</protein>
<dbReference type="EMBL" id="REFZ01000004">
    <property type="protein sequence ID" value="RQH01371.1"/>
    <property type="molecule type" value="Genomic_DNA"/>
</dbReference>
<dbReference type="Proteomes" id="UP000281431">
    <property type="component" value="Unassembled WGS sequence"/>
</dbReference>
<dbReference type="PANTHER" id="PTHR34236">
    <property type="entry name" value="DIMETHYL SULFOXIDE REDUCTASE TRANSCRIPTIONAL ACTIVATOR"/>
    <property type="match status" value="1"/>
</dbReference>
<proteinExistence type="predicted"/>